<sequence length="315" mass="33984">MIQDLVRAAASGDDDALGRLEETVAAQPDALTGHLHQMLDLDLLWPASLYRAAGDNVVRRVVDQVDRGQPVRRLNHLLLILAHTRGPLAEAAFRRWEQTRAPGMERLHVGPLRYAEQGGWALLPDGTHRELCAPVAHRLVMTSAPRASDGTTCPWCDSPLWTVVDLTTDEPAVADVLAHAGWRGRLRITTCHLCACYTTLYCQVTPDGGSTWAADNAPPPYLQTSTEEPPPLTATVGGPRATPYQASAWDRGGSTLGGHPQWIQDAEHAACATCGQPMDYLGLVGGADLDEYGEGAYYLHLHAACGLAAVSYQQS</sequence>
<comment type="caution">
    <text evidence="2">The sequence shown here is derived from an EMBL/GenBank/DDBJ whole genome shotgun (WGS) entry which is preliminary data.</text>
</comment>
<evidence type="ECO:0000256" key="1">
    <source>
        <dbReference type="SAM" id="MobiDB-lite"/>
    </source>
</evidence>
<organism evidence="2 3">
    <name type="scientific">Micromonospora echinofusca</name>
    <dbReference type="NCBI Taxonomy" id="47858"/>
    <lineage>
        <taxon>Bacteria</taxon>
        <taxon>Bacillati</taxon>
        <taxon>Actinomycetota</taxon>
        <taxon>Actinomycetes</taxon>
        <taxon>Micromonosporales</taxon>
        <taxon>Micromonosporaceae</taxon>
        <taxon>Micromonospora</taxon>
    </lineage>
</organism>
<reference evidence="2 3" key="1">
    <citation type="submission" date="2019-12" db="EMBL/GenBank/DDBJ databases">
        <title>Whole genome sequencing of endophytic Actinobacterium Micromonospora sp. MPMI6T.</title>
        <authorList>
            <person name="Evv R."/>
            <person name="Podile A.R."/>
        </authorList>
    </citation>
    <scope>NUCLEOTIDE SEQUENCE [LARGE SCALE GENOMIC DNA]</scope>
    <source>
        <strain evidence="2 3">MPMI6</strain>
    </source>
</reference>
<name>A0ABS3VM53_MICEH</name>
<evidence type="ECO:0000313" key="2">
    <source>
        <dbReference type="EMBL" id="MBO4205558.1"/>
    </source>
</evidence>
<feature type="region of interest" description="Disordered" evidence="1">
    <location>
        <begin position="214"/>
        <end position="240"/>
    </location>
</feature>
<dbReference type="Proteomes" id="UP000823521">
    <property type="component" value="Unassembled WGS sequence"/>
</dbReference>
<evidence type="ECO:0000313" key="3">
    <source>
        <dbReference type="Proteomes" id="UP000823521"/>
    </source>
</evidence>
<keyword evidence="3" id="KW-1185">Reference proteome</keyword>
<dbReference type="RefSeq" id="WP_208811739.1">
    <property type="nucleotide sequence ID" value="NZ_WVUH01000029.1"/>
</dbReference>
<proteinExistence type="predicted"/>
<gene>
    <name evidence="2" type="ORF">GSF22_05965</name>
</gene>
<evidence type="ECO:0008006" key="4">
    <source>
        <dbReference type="Google" id="ProtNLM"/>
    </source>
</evidence>
<dbReference type="EMBL" id="WVUH01000029">
    <property type="protein sequence ID" value="MBO4205558.1"/>
    <property type="molecule type" value="Genomic_DNA"/>
</dbReference>
<protein>
    <recommendedName>
        <fullName evidence="4">DUF1963 domain-containing protein</fullName>
    </recommendedName>
</protein>
<accession>A0ABS3VM53</accession>